<evidence type="ECO:0000313" key="1">
    <source>
        <dbReference type="EMBL" id="SFK21254.1"/>
    </source>
</evidence>
<dbReference type="Proteomes" id="UP000198635">
    <property type="component" value="Unassembled WGS sequence"/>
</dbReference>
<gene>
    <name evidence="1" type="ORF">SAMN04488082_11713</name>
</gene>
<accession>A0A1I3XNY0</accession>
<dbReference type="STRING" id="52560.SAMN04488082_11713"/>
<dbReference type="OrthoDB" id="9810361at2"/>
<evidence type="ECO:0000313" key="2">
    <source>
        <dbReference type="Proteomes" id="UP000198635"/>
    </source>
</evidence>
<dbReference type="InterPro" id="IPR005358">
    <property type="entry name" value="Puta_zinc/iron-chelating_dom"/>
</dbReference>
<keyword evidence="2" id="KW-1185">Reference proteome</keyword>
<dbReference type="RefSeq" id="WP_092377254.1">
    <property type="nucleotide sequence ID" value="NZ_FORX01000017.1"/>
</dbReference>
<sequence length="233" mass="25882">MNLDLSQFFTEYESLVAQVDAVFQKVSGNFASEVRCKEGCSDCCHALFDVTLIEAMYLNHKFSELDEIRRNEILIEADKADRKAYVLKKKVSKEAGEVDHSEILLRTAKERLRCPLLDSADKCALYPYRPITCRIYGIPLDIGGKSHTCGLSGFEPGRPYPAVKLERIQDMLLSLSNRVLDSVGSQYADFRLMHVPVSTALMTVYSDEFFGTGGVQPEAPAERGASEPGGKDA</sequence>
<organism evidence="1 2">
    <name type="scientific">Desulfomicrobium apsheronum</name>
    <dbReference type="NCBI Taxonomy" id="52560"/>
    <lineage>
        <taxon>Bacteria</taxon>
        <taxon>Pseudomonadati</taxon>
        <taxon>Thermodesulfobacteriota</taxon>
        <taxon>Desulfovibrionia</taxon>
        <taxon>Desulfovibrionales</taxon>
        <taxon>Desulfomicrobiaceae</taxon>
        <taxon>Desulfomicrobium</taxon>
    </lineage>
</organism>
<name>A0A1I3XNY0_9BACT</name>
<dbReference type="Pfam" id="PF03692">
    <property type="entry name" value="CxxCxxCC"/>
    <property type="match status" value="1"/>
</dbReference>
<protein>
    <submittedName>
        <fullName evidence="1">Putative zinc-or iron-chelating domain-containing protein</fullName>
    </submittedName>
</protein>
<reference evidence="2" key="1">
    <citation type="submission" date="2016-10" db="EMBL/GenBank/DDBJ databases">
        <authorList>
            <person name="Varghese N."/>
            <person name="Submissions S."/>
        </authorList>
    </citation>
    <scope>NUCLEOTIDE SEQUENCE [LARGE SCALE GENOMIC DNA]</scope>
    <source>
        <strain evidence="2">DSM 5918</strain>
    </source>
</reference>
<dbReference type="EMBL" id="FORX01000017">
    <property type="protein sequence ID" value="SFK21254.1"/>
    <property type="molecule type" value="Genomic_DNA"/>
</dbReference>
<dbReference type="AlphaFoldDB" id="A0A1I3XNY0"/>
<proteinExistence type="predicted"/>